<name>A0A2G5SBB8_9PELO</name>
<evidence type="ECO:0000313" key="2">
    <source>
        <dbReference type="Proteomes" id="UP000230233"/>
    </source>
</evidence>
<reference evidence="2" key="1">
    <citation type="submission" date="2017-10" db="EMBL/GenBank/DDBJ databases">
        <title>Rapid genome shrinkage in a self-fertile nematode reveals novel sperm competition proteins.</title>
        <authorList>
            <person name="Yin D."/>
            <person name="Schwarz E.M."/>
            <person name="Thomas C.G."/>
            <person name="Felde R.L."/>
            <person name="Korf I.F."/>
            <person name="Cutter A.D."/>
            <person name="Schartner C.M."/>
            <person name="Ralston E.J."/>
            <person name="Meyer B.J."/>
            <person name="Haag E.S."/>
        </authorList>
    </citation>
    <scope>NUCLEOTIDE SEQUENCE [LARGE SCALE GENOMIC DNA]</scope>
    <source>
        <strain evidence="2">JU1422</strain>
    </source>
</reference>
<dbReference type="AlphaFoldDB" id="A0A2G5SBB8"/>
<sequence>MGSGIQLEGAGALDSELWELVLWALVLWDLGPGAVGMELLAESKLVEVESEMEEVESEDRSWWRWNRRIGAGGGESEDRSCWR</sequence>
<gene>
    <name evidence="1" type="ORF">B9Z55_028546</name>
</gene>
<evidence type="ECO:0000313" key="1">
    <source>
        <dbReference type="EMBL" id="PIC12181.1"/>
    </source>
</evidence>
<comment type="caution">
    <text evidence="1">The sequence shown here is derived from an EMBL/GenBank/DDBJ whole genome shotgun (WGS) entry which is preliminary data.</text>
</comment>
<keyword evidence="2" id="KW-1185">Reference proteome</keyword>
<dbReference type="Proteomes" id="UP000230233">
    <property type="component" value="Unassembled WGS sequence"/>
</dbReference>
<organism evidence="1 2">
    <name type="scientific">Caenorhabditis nigoni</name>
    <dbReference type="NCBI Taxonomy" id="1611254"/>
    <lineage>
        <taxon>Eukaryota</taxon>
        <taxon>Metazoa</taxon>
        <taxon>Ecdysozoa</taxon>
        <taxon>Nematoda</taxon>
        <taxon>Chromadorea</taxon>
        <taxon>Rhabditida</taxon>
        <taxon>Rhabditina</taxon>
        <taxon>Rhabditomorpha</taxon>
        <taxon>Rhabditoidea</taxon>
        <taxon>Rhabditidae</taxon>
        <taxon>Peloderinae</taxon>
        <taxon>Caenorhabditis</taxon>
    </lineage>
</organism>
<dbReference type="EMBL" id="PDUG01000026">
    <property type="protein sequence ID" value="PIC12181.1"/>
    <property type="molecule type" value="Genomic_DNA"/>
</dbReference>
<protein>
    <submittedName>
        <fullName evidence="1">Uncharacterized protein</fullName>
    </submittedName>
</protein>
<accession>A0A2G5SBB8</accession>
<proteinExistence type="predicted"/>